<keyword evidence="2" id="KW-0238">DNA-binding</keyword>
<dbReference type="RefSeq" id="WP_103842894.1">
    <property type="nucleotide sequence ID" value="NZ_JAVIZA010000001.1"/>
</dbReference>
<dbReference type="PANTHER" id="PTHR46796">
    <property type="entry name" value="HTH-TYPE TRANSCRIPTIONAL ACTIVATOR RHAS-RELATED"/>
    <property type="match status" value="1"/>
</dbReference>
<evidence type="ECO:0000313" key="6">
    <source>
        <dbReference type="EMBL" id="MDR6167466.1"/>
    </source>
</evidence>
<dbReference type="PROSITE" id="PS01124">
    <property type="entry name" value="HTH_ARAC_FAMILY_2"/>
    <property type="match status" value="1"/>
</dbReference>
<protein>
    <submittedName>
        <fullName evidence="6">AraC-like DNA-binding protein</fullName>
    </submittedName>
</protein>
<dbReference type="EMBL" id="JAVIZA010000001">
    <property type="protein sequence ID" value="MDR6167466.1"/>
    <property type="molecule type" value="Genomic_DNA"/>
</dbReference>
<comment type="caution">
    <text evidence="6">The sequence shown here is derived from an EMBL/GenBank/DDBJ whole genome shotgun (WGS) entry which is preliminary data.</text>
</comment>
<reference evidence="6 7" key="1">
    <citation type="submission" date="2023-08" db="EMBL/GenBank/DDBJ databases">
        <title>Functional and genomic diversity of the sorghum phyllosphere microbiome.</title>
        <authorList>
            <person name="Shade A."/>
        </authorList>
    </citation>
    <scope>NUCLEOTIDE SEQUENCE [LARGE SCALE GENOMIC DNA]</scope>
    <source>
        <strain evidence="6 7">SORGH_AS_0919</strain>
    </source>
</reference>
<dbReference type="InterPro" id="IPR050204">
    <property type="entry name" value="AraC_XylS_family_regulators"/>
</dbReference>
<feature type="compositionally biased region" description="Low complexity" evidence="4">
    <location>
        <begin position="310"/>
        <end position="321"/>
    </location>
</feature>
<evidence type="ECO:0000256" key="2">
    <source>
        <dbReference type="ARBA" id="ARBA00023125"/>
    </source>
</evidence>
<evidence type="ECO:0000256" key="4">
    <source>
        <dbReference type="SAM" id="MobiDB-lite"/>
    </source>
</evidence>
<dbReference type="InterPro" id="IPR009057">
    <property type="entry name" value="Homeodomain-like_sf"/>
</dbReference>
<feature type="region of interest" description="Disordered" evidence="4">
    <location>
        <begin position="1"/>
        <end position="26"/>
    </location>
</feature>
<organism evidence="6 7">
    <name type="scientific">Microbacterium paludicola</name>
    <dbReference type="NCBI Taxonomy" id="300019"/>
    <lineage>
        <taxon>Bacteria</taxon>
        <taxon>Bacillati</taxon>
        <taxon>Actinomycetota</taxon>
        <taxon>Actinomycetes</taxon>
        <taxon>Micrococcales</taxon>
        <taxon>Microbacteriaceae</taxon>
        <taxon>Microbacterium</taxon>
    </lineage>
</organism>
<dbReference type="SMART" id="SM00342">
    <property type="entry name" value="HTH_ARAC"/>
    <property type="match status" value="1"/>
</dbReference>
<feature type="domain" description="HTH araC/xylS-type" evidence="5">
    <location>
        <begin position="196"/>
        <end position="297"/>
    </location>
</feature>
<feature type="region of interest" description="Disordered" evidence="4">
    <location>
        <begin position="287"/>
        <end position="321"/>
    </location>
</feature>
<dbReference type="SUPFAM" id="SSF46689">
    <property type="entry name" value="Homeodomain-like"/>
    <property type="match status" value="1"/>
</dbReference>
<accession>A0ABU1I0P9</accession>
<keyword evidence="7" id="KW-1185">Reference proteome</keyword>
<keyword evidence="3" id="KW-0804">Transcription</keyword>
<dbReference type="InterPro" id="IPR018060">
    <property type="entry name" value="HTH_AraC"/>
</dbReference>
<gene>
    <name evidence="6" type="ORF">QE367_001670</name>
</gene>
<evidence type="ECO:0000256" key="1">
    <source>
        <dbReference type="ARBA" id="ARBA00023015"/>
    </source>
</evidence>
<dbReference type="Gene3D" id="1.10.10.60">
    <property type="entry name" value="Homeodomain-like"/>
    <property type="match status" value="1"/>
</dbReference>
<sequence length="321" mass="34546">MSYERYPSAPGTPPPSSRRPGEPFAGRPADTLALESVVLKRYELARGAERVVPTSESPVLHCMLVAAGSVSVAPTLDSRRRHRADAGRGLFLRSRSDYLLAWSDEAEVIVVSAPEAVVAAFGAPLDESDGPLFAGDSALVTPATAYFRSLLSGAARPGRVATYALSRLSEEMVGSLFLERASVGAGPVKVQPSLYRRALALIASRRADSELTVPSLAAELAVSPRHLQRAFSEQGTSPAMEIRRLRVELAVQLLTEQRYDVLSVEEVSRFAGFTSADDLRRAFRLQGEPSPTRVRAQRRAPRTDRRGLHALPALAAPAAPA</sequence>
<dbReference type="Proteomes" id="UP001260188">
    <property type="component" value="Unassembled WGS sequence"/>
</dbReference>
<dbReference type="Pfam" id="PF12833">
    <property type="entry name" value="HTH_18"/>
    <property type="match status" value="1"/>
</dbReference>
<proteinExistence type="predicted"/>
<keyword evidence="1" id="KW-0805">Transcription regulation</keyword>
<evidence type="ECO:0000313" key="7">
    <source>
        <dbReference type="Proteomes" id="UP001260188"/>
    </source>
</evidence>
<evidence type="ECO:0000259" key="5">
    <source>
        <dbReference type="PROSITE" id="PS01124"/>
    </source>
</evidence>
<name>A0ABU1I0P9_9MICO</name>
<evidence type="ECO:0000256" key="3">
    <source>
        <dbReference type="ARBA" id="ARBA00023163"/>
    </source>
</evidence>